<dbReference type="InterPro" id="IPR013324">
    <property type="entry name" value="RNA_pol_sigma_r3/r4-like"/>
</dbReference>
<evidence type="ECO:0000313" key="9">
    <source>
        <dbReference type="Proteomes" id="UP001180973"/>
    </source>
</evidence>
<accession>A0ABU2WY02</accession>
<feature type="domain" description="RNA polymerase sigma-70 region 3" evidence="5">
    <location>
        <begin position="123"/>
        <end position="196"/>
    </location>
</feature>
<evidence type="ECO:0000259" key="7">
    <source>
        <dbReference type="Pfam" id="PF04545"/>
    </source>
</evidence>
<feature type="domain" description="RNA polymerase sigma-70 region 4" evidence="7">
    <location>
        <begin position="209"/>
        <end position="258"/>
    </location>
</feature>
<dbReference type="NCBIfam" id="TIGR02980">
    <property type="entry name" value="SigBFG"/>
    <property type="match status" value="1"/>
</dbReference>
<organism evidence="8 9">
    <name type="scientific">Micromonospora reichwaldensis</name>
    <dbReference type="NCBI Taxonomy" id="3075516"/>
    <lineage>
        <taxon>Bacteria</taxon>
        <taxon>Bacillati</taxon>
        <taxon>Actinomycetota</taxon>
        <taxon>Actinomycetes</taxon>
        <taxon>Micromonosporales</taxon>
        <taxon>Micromonosporaceae</taxon>
        <taxon>Micromonospora</taxon>
    </lineage>
</organism>
<dbReference type="PRINTS" id="PR00046">
    <property type="entry name" value="SIGMA70FCT"/>
</dbReference>
<dbReference type="InterPro" id="IPR007627">
    <property type="entry name" value="RNA_pol_sigma70_r2"/>
</dbReference>
<evidence type="ECO:0000313" key="8">
    <source>
        <dbReference type="EMBL" id="MDT0530817.1"/>
    </source>
</evidence>
<reference evidence="8" key="1">
    <citation type="submission" date="2023-09" db="EMBL/GenBank/DDBJ databases">
        <title>30 novel species of actinomycetes from the DSMZ collection.</title>
        <authorList>
            <person name="Nouioui I."/>
        </authorList>
    </citation>
    <scope>NUCLEOTIDE SEQUENCE</scope>
    <source>
        <strain evidence="8">DSM 115977</strain>
    </source>
</reference>
<dbReference type="Pfam" id="PF04539">
    <property type="entry name" value="Sigma70_r3"/>
    <property type="match status" value="1"/>
</dbReference>
<proteinExistence type="predicted"/>
<sequence>MADPTPTVSRPQLFDVPDSREQSLRRLAALDRDDPGRARLRARIIENGLPMAGRLARRYVGRGEPYDDLAQVAALALVRAVDGFDVERGVPFSGYAVPSILGALRRHFRDTTWAMRVPRRAQELNGRMRAVTAELTQSQSHHPSAAELADHLEVGVEEIQAAVLAAQAYRLVSLDAPRHDTDDLGTLALIGAVDPAFARVDDHLVLRSLLADLPPRERRILTMRFHGELTQKLIAERCGLSQMHVSRLLKQSLARLRAGITSANPAEAPLVAVPAARMHRQRIAVECPNRVECADSPPIAPALSPR</sequence>
<gene>
    <name evidence="8" type="ORF">RM555_17630</name>
</gene>
<protein>
    <submittedName>
        <fullName evidence="8">SigB/SigF/SigG family RNA polymerase sigma factor</fullName>
    </submittedName>
</protein>
<dbReference type="PANTHER" id="PTHR30385:SF4">
    <property type="entry name" value="RNA POLYMERASE SIGMA-E FACTOR"/>
    <property type="match status" value="1"/>
</dbReference>
<evidence type="ECO:0000256" key="1">
    <source>
        <dbReference type="ARBA" id="ARBA00023015"/>
    </source>
</evidence>
<keyword evidence="3" id="KW-0238">DNA-binding</keyword>
<dbReference type="Gene3D" id="1.10.10.10">
    <property type="entry name" value="Winged helix-like DNA-binding domain superfamily/Winged helix DNA-binding domain"/>
    <property type="match status" value="2"/>
</dbReference>
<dbReference type="SUPFAM" id="SSF88946">
    <property type="entry name" value="Sigma2 domain of RNA polymerase sigma factors"/>
    <property type="match status" value="1"/>
</dbReference>
<dbReference type="InterPro" id="IPR014322">
    <property type="entry name" value="RNA_pol_sigma-B/F/G"/>
</dbReference>
<feature type="domain" description="RNA polymerase sigma-70 region 2" evidence="6">
    <location>
        <begin position="49"/>
        <end position="113"/>
    </location>
</feature>
<evidence type="ECO:0000256" key="2">
    <source>
        <dbReference type="ARBA" id="ARBA00023082"/>
    </source>
</evidence>
<keyword evidence="4" id="KW-0804">Transcription</keyword>
<dbReference type="NCBIfam" id="TIGR02937">
    <property type="entry name" value="sigma70-ECF"/>
    <property type="match status" value="1"/>
</dbReference>
<dbReference type="Proteomes" id="UP001180973">
    <property type="component" value="Unassembled WGS sequence"/>
</dbReference>
<evidence type="ECO:0000256" key="4">
    <source>
        <dbReference type="ARBA" id="ARBA00023163"/>
    </source>
</evidence>
<dbReference type="PANTHER" id="PTHR30385">
    <property type="entry name" value="SIGMA FACTOR F FLAGELLAR"/>
    <property type="match status" value="1"/>
</dbReference>
<dbReference type="RefSeq" id="WP_311412777.1">
    <property type="nucleotide sequence ID" value="NZ_JAVRFL010000019.1"/>
</dbReference>
<name>A0ABU2WY02_9ACTN</name>
<dbReference type="CDD" id="cd06171">
    <property type="entry name" value="Sigma70_r4"/>
    <property type="match status" value="1"/>
</dbReference>
<keyword evidence="9" id="KW-1185">Reference proteome</keyword>
<dbReference type="InterPro" id="IPR000943">
    <property type="entry name" value="RNA_pol_sigma70"/>
</dbReference>
<comment type="caution">
    <text evidence="8">The sequence shown here is derived from an EMBL/GenBank/DDBJ whole genome shotgun (WGS) entry which is preliminary data.</text>
</comment>
<dbReference type="Gene3D" id="1.20.120.1810">
    <property type="match status" value="1"/>
</dbReference>
<evidence type="ECO:0000256" key="3">
    <source>
        <dbReference type="ARBA" id="ARBA00023125"/>
    </source>
</evidence>
<dbReference type="SUPFAM" id="SSF88659">
    <property type="entry name" value="Sigma3 and sigma4 domains of RNA polymerase sigma factors"/>
    <property type="match status" value="2"/>
</dbReference>
<dbReference type="EMBL" id="JAVRFL010000019">
    <property type="protein sequence ID" value="MDT0530817.1"/>
    <property type="molecule type" value="Genomic_DNA"/>
</dbReference>
<dbReference type="Pfam" id="PF04542">
    <property type="entry name" value="Sigma70_r2"/>
    <property type="match status" value="1"/>
</dbReference>
<dbReference type="InterPro" id="IPR013325">
    <property type="entry name" value="RNA_pol_sigma_r2"/>
</dbReference>
<dbReference type="InterPro" id="IPR036388">
    <property type="entry name" value="WH-like_DNA-bd_sf"/>
</dbReference>
<keyword evidence="2" id="KW-0731">Sigma factor</keyword>
<dbReference type="InterPro" id="IPR007624">
    <property type="entry name" value="RNA_pol_sigma70_r3"/>
</dbReference>
<evidence type="ECO:0000259" key="6">
    <source>
        <dbReference type="Pfam" id="PF04542"/>
    </source>
</evidence>
<dbReference type="InterPro" id="IPR014284">
    <property type="entry name" value="RNA_pol_sigma-70_dom"/>
</dbReference>
<dbReference type="InterPro" id="IPR007630">
    <property type="entry name" value="RNA_pol_sigma70_r4"/>
</dbReference>
<keyword evidence="1" id="KW-0805">Transcription regulation</keyword>
<evidence type="ECO:0000259" key="5">
    <source>
        <dbReference type="Pfam" id="PF04539"/>
    </source>
</evidence>
<dbReference type="Pfam" id="PF04545">
    <property type="entry name" value="Sigma70_r4"/>
    <property type="match status" value="1"/>
</dbReference>